<feature type="transmembrane region" description="Helical" evidence="12">
    <location>
        <begin position="179"/>
        <end position="205"/>
    </location>
</feature>
<dbReference type="GO" id="GO:0007166">
    <property type="term" value="P:cell surface receptor signaling pathway"/>
    <property type="evidence" value="ECO:0007669"/>
    <property type="project" value="TreeGrafter"/>
</dbReference>
<evidence type="ECO:0000256" key="2">
    <source>
        <dbReference type="ARBA" id="ARBA00022475"/>
    </source>
</evidence>
<feature type="chain" id="PRO_5039927337" evidence="13">
    <location>
        <begin position="27"/>
        <end position="288"/>
    </location>
</feature>
<evidence type="ECO:0000256" key="13">
    <source>
        <dbReference type="SAM" id="SignalP"/>
    </source>
</evidence>
<dbReference type="KEGG" id="ipu:128635144"/>
<protein>
    <submittedName>
        <fullName evidence="16">Uncharacterized protein LOC128635144 isoform X1</fullName>
    </submittedName>
</protein>
<evidence type="ECO:0000256" key="4">
    <source>
        <dbReference type="ARBA" id="ARBA00022729"/>
    </source>
</evidence>
<name>A0A9F7RTJ6_ICTPU</name>
<reference evidence="15" key="1">
    <citation type="journal article" date="2016" name="Nat. Commun.">
        <title>The channel catfish genome sequence provides insights into the evolution of scale formation in teleosts.</title>
        <authorList>
            <person name="Liu Z."/>
            <person name="Liu S."/>
            <person name="Yao J."/>
            <person name="Bao L."/>
            <person name="Zhang J."/>
            <person name="Li Y."/>
            <person name="Jiang C."/>
            <person name="Sun L."/>
            <person name="Wang R."/>
            <person name="Zhang Y."/>
            <person name="Zhou T."/>
            <person name="Zeng Q."/>
            <person name="Fu Q."/>
            <person name="Gao S."/>
            <person name="Li N."/>
            <person name="Koren S."/>
            <person name="Jiang Y."/>
            <person name="Zimin A."/>
            <person name="Xu P."/>
            <person name="Phillippy A.M."/>
            <person name="Geng X."/>
            <person name="Song L."/>
            <person name="Sun F."/>
            <person name="Li C."/>
            <person name="Wang X."/>
            <person name="Chen A."/>
            <person name="Jin Y."/>
            <person name="Yuan Z."/>
            <person name="Yang Y."/>
            <person name="Tan S."/>
            <person name="Peatman E."/>
            <person name="Lu J."/>
            <person name="Qin Z."/>
            <person name="Dunham R."/>
            <person name="Li Z."/>
            <person name="Sonstegard T."/>
            <person name="Feng J."/>
            <person name="Danzmann R.G."/>
            <person name="Schroeder S."/>
            <person name="Scheffler B."/>
            <person name="Duke M.V."/>
            <person name="Ballard L."/>
            <person name="Kucuktas H."/>
            <person name="Kaltenboeck L."/>
            <person name="Liu H."/>
            <person name="Armbruster J."/>
            <person name="Xie Y."/>
            <person name="Kirby M.L."/>
            <person name="Tian Y."/>
            <person name="Flanagan M.E."/>
            <person name="Mu W."/>
            <person name="Waldbieser G.C."/>
        </authorList>
    </citation>
    <scope>NUCLEOTIDE SEQUENCE [LARGE SCALE GENOMIC DNA]</scope>
    <source>
        <strain evidence="15">SDA103</strain>
    </source>
</reference>
<dbReference type="AlphaFoldDB" id="A0A9F7RTJ6"/>
<dbReference type="Proteomes" id="UP000221080">
    <property type="component" value="Chromosome 2"/>
</dbReference>
<evidence type="ECO:0000259" key="14">
    <source>
        <dbReference type="PROSITE" id="PS50835"/>
    </source>
</evidence>
<evidence type="ECO:0000256" key="10">
    <source>
        <dbReference type="ARBA" id="ARBA00023319"/>
    </source>
</evidence>
<gene>
    <name evidence="16" type="primary">LOC128635144</name>
</gene>
<dbReference type="PROSITE" id="PS50835">
    <property type="entry name" value="IG_LIKE"/>
    <property type="match status" value="1"/>
</dbReference>
<keyword evidence="8" id="KW-0675">Receptor</keyword>
<evidence type="ECO:0000256" key="7">
    <source>
        <dbReference type="ARBA" id="ARBA00023157"/>
    </source>
</evidence>
<keyword evidence="10" id="KW-0393">Immunoglobulin domain</keyword>
<accession>A0A9F7RTJ6</accession>
<dbReference type="RefSeq" id="XP_053542363.1">
    <property type="nucleotide sequence ID" value="XM_053686388.1"/>
</dbReference>
<keyword evidence="3 12" id="KW-0812">Transmembrane</keyword>
<evidence type="ECO:0000256" key="12">
    <source>
        <dbReference type="SAM" id="Phobius"/>
    </source>
</evidence>
<dbReference type="GO" id="GO:0031295">
    <property type="term" value="P:T cell costimulation"/>
    <property type="evidence" value="ECO:0007669"/>
    <property type="project" value="TreeGrafter"/>
</dbReference>
<dbReference type="SUPFAM" id="SSF48726">
    <property type="entry name" value="Immunoglobulin"/>
    <property type="match status" value="1"/>
</dbReference>
<keyword evidence="5 12" id="KW-1133">Transmembrane helix</keyword>
<dbReference type="InterPro" id="IPR051713">
    <property type="entry name" value="T-cell_Activation_Regulation"/>
</dbReference>
<dbReference type="InterPro" id="IPR007110">
    <property type="entry name" value="Ig-like_dom"/>
</dbReference>
<dbReference type="InterPro" id="IPR013106">
    <property type="entry name" value="Ig_V-set"/>
</dbReference>
<dbReference type="InterPro" id="IPR013783">
    <property type="entry name" value="Ig-like_fold"/>
</dbReference>
<evidence type="ECO:0000256" key="6">
    <source>
        <dbReference type="ARBA" id="ARBA00023136"/>
    </source>
</evidence>
<feature type="compositionally biased region" description="Low complexity" evidence="11">
    <location>
        <begin position="215"/>
        <end position="226"/>
    </location>
</feature>
<keyword evidence="2" id="KW-1003">Cell membrane</keyword>
<feature type="signal peptide" evidence="13">
    <location>
        <begin position="1"/>
        <end position="26"/>
    </location>
</feature>
<feature type="domain" description="Ig-like" evidence="14">
    <location>
        <begin position="43"/>
        <end position="115"/>
    </location>
</feature>
<reference evidence="16" key="2">
    <citation type="submission" date="2025-08" db="UniProtKB">
        <authorList>
            <consortium name="RefSeq"/>
        </authorList>
    </citation>
    <scope>IDENTIFICATION</scope>
    <source>
        <tissue evidence="16">Blood</tissue>
    </source>
</reference>
<feature type="region of interest" description="Disordered" evidence="11">
    <location>
        <begin position="135"/>
        <end position="169"/>
    </location>
</feature>
<dbReference type="GO" id="GO:0009897">
    <property type="term" value="C:external side of plasma membrane"/>
    <property type="evidence" value="ECO:0007669"/>
    <property type="project" value="TreeGrafter"/>
</dbReference>
<dbReference type="OrthoDB" id="6157407at2759"/>
<keyword evidence="4 13" id="KW-0732">Signal</keyword>
<dbReference type="SMART" id="SM00409">
    <property type="entry name" value="IG"/>
    <property type="match status" value="1"/>
</dbReference>
<keyword evidence="6 12" id="KW-0472">Membrane</keyword>
<keyword evidence="9" id="KW-0325">Glycoprotein</keyword>
<dbReference type="GO" id="GO:0071222">
    <property type="term" value="P:cellular response to lipopolysaccharide"/>
    <property type="evidence" value="ECO:0007669"/>
    <property type="project" value="TreeGrafter"/>
</dbReference>
<organism evidence="15 16">
    <name type="scientific">Ictalurus punctatus</name>
    <name type="common">Channel catfish</name>
    <name type="synonym">Silurus punctatus</name>
    <dbReference type="NCBI Taxonomy" id="7998"/>
    <lineage>
        <taxon>Eukaryota</taxon>
        <taxon>Metazoa</taxon>
        <taxon>Chordata</taxon>
        <taxon>Craniata</taxon>
        <taxon>Vertebrata</taxon>
        <taxon>Euteleostomi</taxon>
        <taxon>Actinopterygii</taxon>
        <taxon>Neopterygii</taxon>
        <taxon>Teleostei</taxon>
        <taxon>Ostariophysi</taxon>
        <taxon>Siluriformes</taxon>
        <taxon>Ictaluridae</taxon>
        <taxon>Ictalurus</taxon>
    </lineage>
</organism>
<dbReference type="Gene3D" id="2.60.40.10">
    <property type="entry name" value="Immunoglobulins"/>
    <property type="match status" value="1"/>
</dbReference>
<dbReference type="GO" id="GO:0042130">
    <property type="term" value="P:negative regulation of T cell proliferation"/>
    <property type="evidence" value="ECO:0007669"/>
    <property type="project" value="TreeGrafter"/>
</dbReference>
<dbReference type="InterPro" id="IPR003599">
    <property type="entry name" value="Ig_sub"/>
</dbReference>
<evidence type="ECO:0000313" key="16">
    <source>
        <dbReference type="RefSeq" id="XP_053542363.1"/>
    </source>
</evidence>
<feature type="region of interest" description="Disordered" evidence="11">
    <location>
        <begin position="210"/>
        <end position="233"/>
    </location>
</feature>
<keyword evidence="15" id="KW-1185">Reference proteome</keyword>
<dbReference type="PANTHER" id="PTHR25466">
    <property type="entry name" value="T-LYMPHOCYTE ACTIVATION ANTIGEN"/>
    <property type="match status" value="1"/>
</dbReference>
<dbReference type="GO" id="GO:0042102">
    <property type="term" value="P:positive regulation of T cell proliferation"/>
    <property type="evidence" value="ECO:0007669"/>
    <property type="project" value="TreeGrafter"/>
</dbReference>
<evidence type="ECO:0000256" key="5">
    <source>
        <dbReference type="ARBA" id="ARBA00022989"/>
    </source>
</evidence>
<evidence type="ECO:0000256" key="11">
    <source>
        <dbReference type="SAM" id="MobiDB-lite"/>
    </source>
</evidence>
<dbReference type="PANTHER" id="PTHR25466:SF14">
    <property type="entry name" value="BUTYROPHILIN SUBFAMILY 2 MEMBER A2-LIKE-RELATED"/>
    <property type="match status" value="1"/>
</dbReference>
<evidence type="ECO:0000313" key="15">
    <source>
        <dbReference type="Proteomes" id="UP000221080"/>
    </source>
</evidence>
<comment type="subcellular location">
    <subcellularLocation>
        <location evidence="1">Cell membrane</location>
        <topology evidence="1">Single-pass type I membrane protein</topology>
    </subcellularLocation>
</comment>
<dbReference type="GeneID" id="128635144"/>
<keyword evidence="7" id="KW-1015">Disulfide bond</keyword>
<evidence type="ECO:0000256" key="8">
    <source>
        <dbReference type="ARBA" id="ARBA00023170"/>
    </source>
</evidence>
<evidence type="ECO:0000256" key="9">
    <source>
        <dbReference type="ARBA" id="ARBA00023180"/>
    </source>
</evidence>
<dbReference type="InterPro" id="IPR036179">
    <property type="entry name" value="Ig-like_dom_sf"/>
</dbReference>
<dbReference type="Pfam" id="PF07686">
    <property type="entry name" value="V-set"/>
    <property type="match status" value="1"/>
</dbReference>
<dbReference type="GO" id="GO:0006955">
    <property type="term" value="P:immune response"/>
    <property type="evidence" value="ECO:0007669"/>
    <property type="project" value="TreeGrafter"/>
</dbReference>
<sequence length="288" mass="31933">MCVFGSSVRMQVCFLLLLIQLHVTEGCRLEGNGETKLITAYTGGSVLLPCSCTDLHTKPETHTWKKYTDGNNWVEISPEREQYKGRFQLVNDLSSGNLSLLISHLTEEDGGVYMCDPKGSEYRYFRLTVKDAPTRPSTSRPVITTTSPNPEPATKPTPVVNDKTTTRTETSSVKDPHTIIIIIIIIICTAVGVLLLLILGGVMYWKHRGQRRGQTETGDGQTGQRTQQKKQNDCDVLYTAINPQTKRNKAEEKDEVTYSTVVLSNTVRAAHTPVESGDTAVYAIIKTN</sequence>
<evidence type="ECO:0000256" key="1">
    <source>
        <dbReference type="ARBA" id="ARBA00004251"/>
    </source>
</evidence>
<dbReference type="SMART" id="SM00406">
    <property type="entry name" value="IGv"/>
    <property type="match status" value="1"/>
</dbReference>
<evidence type="ECO:0000256" key="3">
    <source>
        <dbReference type="ARBA" id="ARBA00022692"/>
    </source>
</evidence>
<proteinExistence type="predicted"/>
<feature type="compositionally biased region" description="Polar residues" evidence="11">
    <location>
        <begin position="135"/>
        <end position="148"/>
    </location>
</feature>